<evidence type="ECO:0000313" key="10">
    <source>
        <dbReference type="Proteomes" id="UP000261560"/>
    </source>
</evidence>
<sequence length="420" mass="49927">MDHHRSRSPNSRYHDHHHSAHRRERGHSRRNNYDDGHLTHRRDQFDVKTEQNPLRSQTLSTRKDLYERDFPLYRQPVEVGSFSLDAQRRFFNDRRQMRYYVEPDKNPNFDLKDGYRDRYIRRDENVKEKLDHILRWILANKGTLKSKETTDSRALDYDFVTWRGHLTKLLTTPYETREGWQLAATKFNGTIYISEVETEAARVERENRPERNKEMMYWGYKFEQYTCADNVDSLPDPSGVVNTNEAFCTVVQTRLADHKLLFSGEVDCRDKDPSARPPACYVELKTSPEICTPKQRSNFHRFKLLKWWAQSFLPGVPRIVAGFKDHDGVVVSTETFLVSKVSQLIKNEFNCWKPTVCMNFCSDFLSFVKRIITENDHSLVYLFSWEPYRDVTYSLHRDSHYSFLPRWFIEGMSGSQESHH</sequence>
<dbReference type="STRING" id="30732.ENSOMEP00000028176"/>
<evidence type="ECO:0000256" key="2">
    <source>
        <dbReference type="ARBA" id="ARBA00024458"/>
    </source>
</evidence>
<evidence type="ECO:0000256" key="5">
    <source>
        <dbReference type="RuleBase" id="RU367113"/>
    </source>
</evidence>
<dbReference type="InterPro" id="IPR039039">
    <property type="entry name" value="RAI1-like_fam"/>
</dbReference>
<evidence type="ECO:0000259" key="7">
    <source>
        <dbReference type="Pfam" id="PF08652"/>
    </source>
</evidence>
<feature type="compositionally biased region" description="Basic and acidic residues" evidence="6">
    <location>
        <begin position="31"/>
        <end position="49"/>
    </location>
</feature>
<dbReference type="EC" id="3.6.1.-" evidence="5"/>
<dbReference type="Proteomes" id="UP000646548">
    <property type="component" value="Unassembled WGS sequence"/>
</dbReference>
<keyword evidence="5" id="KW-0539">Nucleus</keyword>
<keyword evidence="5" id="KW-0540">Nuclease</keyword>
<evidence type="ECO:0000313" key="8">
    <source>
        <dbReference type="EMBL" id="KAF6717456.1"/>
    </source>
</evidence>
<evidence type="ECO:0000256" key="3">
    <source>
        <dbReference type="ARBA" id="ARBA00024564"/>
    </source>
</evidence>
<reference evidence="8" key="2">
    <citation type="journal article" name="BMC Genomics">
        <title>Long-read sequencing and de novo genome assembly of marine medaka (Oryzias melastigma).</title>
        <authorList>
            <person name="Liang P."/>
            <person name="Saqib H.S.A."/>
            <person name="Ni X."/>
            <person name="Shen Y."/>
        </authorList>
    </citation>
    <scope>NUCLEOTIDE SEQUENCE</scope>
    <source>
        <strain evidence="8">Bigg-433</strain>
    </source>
</reference>
<proteinExistence type="inferred from homology"/>
<comment type="cofactor">
    <cofactor evidence="5">
        <name>Mg(2+)</name>
        <dbReference type="ChEBI" id="CHEBI:18420"/>
    </cofactor>
    <text evidence="5">Binds 2 magnesium ions.</text>
</comment>
<keyword evidence="5" id="KW-0460">Magnesium</keyword>
<evidence type="ECO:0000313" key="9">
    <source>
        <dbReference type="Ensembl" id="ENSOMEP00000028176.1"/>
    </source>
</evidence>
<dbReference type="GO" id="GO:0004518">
    <property type="term" value="F:nuclease activity"/>
    <property type="evidence" value="ECO:0007669"/>
    <property type="project" value="UniProtKB-KW"/>
</dbReference>
<dbReference type="GeneTree" id="ENSGT00390000006425"/>
<dbReference type="PANTHER" id="PTHR12395:SF9">
    <property type="entry name" value="DECAPPING AND EXORIBONUCLEASE PROTEIN"/>
    <property type="match status" value="1"/>
</dbReference>
<evidence type="ECO:0000256" key="1">
    <source>
        <dbReference type="ARBA" id="ARBA00006562"/>
    </source>
</evidence>
<keyword evidence="5" id="KW-0378">Hydrolase</keyword>
<keyword evidence="5" id="KW-0479">Metal-binding</keyword>
<organism evidence="9 10">
    <name type="scientific">Oryzias melastigma</name>
    <name type="common">Marine medaka</name>
    <dbReference type="NCBI Taxonomy" id="30732"/>
    <lineage>
        <taxon>Eukaryota</taxon>
        <taxon>Metazoa</taxon>
        <taxon>Chordata</taxon>
        <taxon>Craniata</taxon>
        <taxon>Vertebrata</taxon>
        <taxon>Euteleostomi</taxon>
        <taxon>Actinopterygii</taxon>
        <taxon>Neopterygii</taxon>
        <taxon>Teleostei</taxon>
        <taxon>Neoteleostei</taxon>
        <taxon>Acanthomorphata</taxon>
        <taxon>Ovalentaria</taxon>
        <taxon>Atherinomorphae</taxon>
        <taxon>Beloniformes</taxon>
        <taxon>Adrianichthyidae</taxon>
        <taxon>Oryziinae</taxon>
        <taxon>Oryzias</taxon>
    </lineage>
</organism>
<comment type="function">
    <text evidence="5">Decapping enzyme for NAD-capped RNAs: specifically hydrolyzes the nicotinamide adenine dinucleotide (NAD) cap from a subset of RNAs by removing the entire NAD moiety from the 5'-end of an NAD-capped RNA.</text>
</comment>
<evidence type="ECO:0000256" key="6">
    <source>
        <dbReference type="SAM" id="MobiDB-lite"/>
    </source>
</evidence>
<feature type="compositionally biased region" description="Basic residues" evidence="6">
    <location>
        <begin position="14"/>
        <end position="30"/>
    </location>
</feature>
<feature type="domain" description="RAI1-like" evidence="7">
    <location>
        <begin position="74"/>
        <end position="408"/>
    </location>
</feature>
<keyword evidence="10" id="KW-1185">Reference proteome</keyword>
<dbReference type="GO" id="GO:0005829">
    <property type="term" value="C:cytosol"/>
    <property type="evidence" value="ECO:0007669"/>
    <property type="project" value="TreeGrafter"/>
</dbReference>
<comment type="subcellular location">
    <subcellularLocation>
        <location evidence="5">Nucleus</location>
    </subcellularLocation>
</comment>
<gene>
    <name evidence="8" type="ORF">FQA47_005586</name>
</gene>
<dbReference type="Proteomes" id="UP000261560">
    <property type="component" value="Unplaced"/>
</dbReference>
<dbReference type="GO" id="GO:0046872">
    <property type="term" value="F:metal ion binding"/>
    <property type="evidence" value="ECO:0007669"/>
    <property type="project" value="UniProtKB-KW"/>
</dbReference>
<dbReference type="GO" id="GO:0000166">
    <property type="term" value="F:nucleotide binding"/>
    <property type="evidence" value="ECO:0007669"/>
    <property type="project" value="UniProtKB-KW"/>
</dbReference>
<dbReference type="Pfam" id="PF08652">
    <property type="entry name" value="RAI1"/>
    <property type="match status" value="1"/>
</dbReference>
<dbReference type="PaxDb" id="30732-ENSOMEP00000028176"/>
<dbReference type="Ensembl" id="ENSOMET00000000082.1">
    <property type="protein sequence ID" value="ENSOMEP00000028176.1"/>
    <property type="gene ID" value="ENSOMEG00000011105.1"/>
</dbReference>
<dbReference type="InterPro" id="IPR013961">
    <property type="entry name" value="RAI1"/>
</dbReference>
<dbReference type="GO" id="GO:0110155">
    <property type="term" value="P:NAD-cap decapping"/>
    <property type="evidence" value="ECO:0007669"/>
    <property type="project" value="TreeGrafter"/>
</dbReference>
<comment type="catalytic activity">
    <reaction evidence="2">
        <text>a 5'-end FAD-phospho-ribonucleoside in mRNA + H2O = a 5'-end phospho-ribonucleoside in mRNA + FAD + H(+)</text>
        <dbReference type="Rhea" id="RHEA:67492"/>
        <dbReference type="Rhea" id="RHEA-COMP:15692"/>
        <dbReference type="Rhea" id="RHEA-COMP:17275"/>
        <dbReference type="ChEBI" id="CHEBI:15377"/>
        <dbReference type="ChEBI" id="CHEBI:15378"/>
        <dbReference type="ChEBI" id="CHEBI:57692"/>
        <dbReference type="ChEBI" id="CHEBI:138282"/>
        <dbReference type="ChEBI" id="CHEBI:172372"/>
    </reaction>
    <physiologicalReaction direction="left-to-right" evidence="2">
        <dbReference type="Rhea" id="RHEA:67493"/>
    </physiologicalReaction>
</comment>
<dbReference type="GO" id="GO:0000956">
    <property type="term" value="P:nuclear-transcribed mRNA catabolic process"/>
    <property type="evidence" value="ECO:0007669"/>
    <property type="project" value="TreeGrafter"/>
</dbReference>
<comment type="catalytic activity">
    <reaction evidence="3">
        <text>a 5'-end CoA-ribonucleoside in mRNA + H2O = 3'-dephospho-CoA + a 5'-end phospho-ribonucleoside in mRNA + H(+)</text>
        <dbReference type="Rhea" id="RHEA:67496"/>
        <dbReference type="Rhea" id="RHEA-COMP:15692"/>
        <dbReference type="Rhea" id="RHEA-COMP:17276"/>
        <dbReference type="ChEBI" id="CHEBI:15377"/>
        <dbReference type="ChEBI" id="CHEBI:15378"/>
        <dbReference type="ChEBI" id="CHEBI:57328"/>
        <dbReference type="ChEBI" id="CHEBI:138282"/>
        <dbReference type="ChEBI" id="CHEBI:172371"/>
    </reaction>
    <physiologicalReaction direction="left-to-right" evidence="3">
        <dbReference type="Rhea" id="RHEA:67497"/>
    </physiologicalReaction>
</comment>
<protein>
    <recommendedName>
        <fullName evidence="5">Decapping nuclease</fullName>
        <ecNumber evidence="5">3.6.1.-</ecNumber>
    </recommendedName>
</protein>
<feature type="compositionally biased region" description="Polar residues" evidence="6">
    <location>
        <begin position="50"/>
        <end position="59"/>
    </location>
</feature>
<feature type="region of interest" description="Disordered" evidence="6">
    <location>
        <begin position="1"/>
        <end position="59"/>
    </location>
</feature>
<dbReference type="EMBL" id="WKFB01000831">
    <property type="protein sequence ID" value="KAF6717456.1"/>
    <property type="molecule type" value="Genomic_DNA"/>
</dbReference>
<accession>A0A3B3DE65</accession>
<comment type="similarity">
    <text evidence="1 5">Belongs to the DXO/Dom3Z family.</text>
</comment>
<comment type="catalytic activity">
    <reaction evidence="4">
        <text>a 5'-end NAD(+)-phospho-ribonucleoside in snoRNA + H2O = a 5'-end phospho-ribonucleoside in snoRNA + NAD(+) + H(+)</text>
        <dbReference type="Rhea" id="RHEA:60892"/>
        <dbReference type="Rhea" id="RHEA-COMP:15699"/>
        <dbReference type="Rhea" id="RHEA-COMP:15700"/>
        <dbReference type="ChEBI" id="CHEBI:15377"/>
        <dbReference type="ChEBI" id="CHEBI:15378"/>
        <dbReference type="ChEBI" id="CHEBI:57540"/>
        <dbReference type="ChEBI" id="CHEBI:138282"/>
        <dbReference type="ChEBI" id="CHEBI:144029"/>
    </reaction>
    <physiologicalReaction direction="left-to-right" evidence="4">
        <dbReference type="Rhea" id="RHEA:60893"/>
    </physiologicalReaction>
</comment>
<dbReference type="PANTHER" id="PTHR12395">
    <property type="entry name" value="DOM-3 RELATED"/>
    <property type="match status" value="1"/>
</dbReference>
<dbReference type="OrthoDB" id="5853397at2759"/>
<dbReference type="AlphaFoldDB" id="A0A3B3DE65"/>
<dbReference type="OMA" id="VVTWRGH"/>
<name>A0A3B3DE65_ORYME</name>
<keyword evidence="5" id="KW-0547">Nucleotide-binding</keyword>
<dbReference type="GO" id="GO:0034353">
    <property type="term" value="F:mRNA 5'-diphosphatase activity"/>
    <property type="evidence" value="ECO:0007669"/>
    <property type="project" value="TreeGrafter"/>
</dbReference>
<reference evidence="9" key="1">
    <citation type="submission" date="2025-05" db="UniProtKB">
        <authorList>
            <consortium name="Ensembl"/>
        </authorList>
    </citation>
    <scope>IDENTIFICATION</scope>
</reference>
<evidence type="ECO:0000256" key="4">
    <source>
        <dbReference type="ARBA" id="ARBA00049418"/>
    </source>
</evidence>
<dbReference type="GO" id="GO:0003723">
    <property type="term" value="F:RNA binding"/>
    <property type="evidence" value="ECO:0007669"/>
    <property type="project" value="UniProtKB-KW"/>
</dbReference>
<dbReference type="GO" id="GO:0005634">
    <property type="term" value="C:nucleus"/>
    <property type="evidence" value="ECO:0007669"/>
    <property type="project" value="UniProtKB-SubCell"/>
</dbReference>
<keyword evidence="5" id="KW-0694">RNA-binding</keyword>